<accession>A0A381X4Z8</accession>
<evidence type="ECO:0000256" key="1">
    <source>
        <dbReference type="SAM" id="MobiDB-lite"/>
    </source>
</evidence>
<feature type="non-terminal residue" evidence="2">
    <location>
        <position position="51"/>
    </location>
</feature>
<feature type="compositionally biased region" description="Basic residues" evidence="1">
    <location>
        <begin position="38"/>
        <end position="51"/>
    </location>
</feature>
<dbReference type="AlphaFoldDB" id="A0A381X4Z8"/>
<dbReference type="EMBL" id="UINC01013941">
    <property type="protein sequence ID" value="SVA59829.1"/>
    <property type="molecule type" value="Genomic_DNA"/>
</dbReference>
<evidence type="ECO:0000313" key="2">
    <source>
        <dbReference type="EMBL" id="SVA59829.1"/>
    </source>
</evidence>
<feature type="compositionally biased region" description="Basic residues" evidence="1">
    <location>
        <begin position="1"/>
        <end position="16"/>
    </location>
</feature>
<reference evidence="2" key="1">
    <citation type="submission" date="2018-05" db="EMBL/GenBank/DDBJ databases">
        <authorList>
            <person name="Lanie J.A."/>
            <person name="Ng W.-L."/>
            <person name="Kazmierczak K.M."/>
            <person name="Andrzejewski T.M."/>
            <person name="Davidsen T.M."/>
            <person name="Wayne K.J."/>
            <person name="Tettelin H."/>
            <person name="Glass J.I."/>
            <person name="Rusch D."/>
            <person name="Podicherti R."/>
            <person name="Tsui H.-C.T."/>
            <person name="Winkler M.E."/>
        </authorList>
    </citation>
    <scope>NUCLEOTIDE SEQUENCE</scope>
</reference>
<feature type="region of interest" description="Disordered" evidence="1">
    <location>
        <begin position="1"/>
        <end position="51"/>
    </location>
</feature>
<feature type="non-terminal residue" evidence="2">
    <location>
        <position position="1"/>
    </location>
</feature>
<organism evidence="2">
    <name type="scientific">marine metagenome</name>
    <dbReference type="NCBI Taxonomy" id="408172"/>
    <lineage>
        <taxon>unclassified sequences</taxon>
        <taxon>metagenomes</taxon>
        <taxon>ecological metagenomes</taxon>
    </lineage>
</organism>
<protein>
    <submittedName>
        <fullName evidence="2">Uncharacterized protein</fullName>
    </submittedName>
</protein>
<proteinExistence type="predicted"/>
<sequence>TRGRPPRWSGRRRRHRPTEISPRRSRCTATRTSTASRAPRKTSHRRHSPPS</sequence>
<name>A0A381X4Z8_9ZZZZ</name>
<feature type="compositionally biased region" description="Low complexity" evidence="1">
    <location>
        <begin position="27"/>
        <end position="37"/>
    </location>
</feature>
<gene>
    <name evidence="2" type="ORF">METZ01_LOCUS112683</name>
</gene>